<comment type="similarity">
    <text evidence="8">Belongs to the Pal lipoprotein family.</text>
</comment>
<feature type="chain" id="PRO_5009929545" description="Peptidoglycan-associated lipoprotein" evidence="9">
    <location>
        <begin position="22"/>
        <end position="176"/>
    </location>
</feature>
<dbReference type="PROSITE" id="PS01068">
    <property type="entry name" value="OMPA_1"/>
    <property type="match status" value="1"/>
</dbReference>
<organism evidence="11 12">
    <name type="scientific">Oceanicella actignis</name>
    <dbReference type="NCBI Taxonomy" id="1189325"/>
    <lineage>
        <taxon>Bacteria</taxon>
        <taxon>Pseudomonadati</taxon>
        <taxon>Pseudomonadota</taxon>
        <taxon>Alphaproteobacteria</taxon>
        <taxon>Rhodobacterales</taxon>
        <taxon>Paracoccaceae</taxon>
        <taxon>Oceanicella</taxon>
    </lineage>
</organism>
<dbReference type="InterPro" id="IPR036737">
    <property type="entry name" value="OmpA-like_sf"/>
</dbReference>
<evidence type="ECO:0000259" key="10">
    <source>
        <dbReference type="PROSITE" id="PS51123"/>
    </source>
</evidence>
<dbReference type="STRING" id="1189325.SAMN04488119_101530"/>
<evidence type="ECO:0000256" key="4">
    <source>
        <dbReference type="ARBA" id="ARBA00023139"/>
    </source>
</evidence>
<dbReference type="Proteomes" id="UP000184066">
    <property type="component" value="Unassembled WGS sequence"/>
</dbReference>
<keyword evidence="7 8" id="KW-0131">Cell cycle</keyword>
<dbReference type="InterPro" id="IPR006665">
    <property type="entry name" value="OmpA-like"/>
</dbReference>
<keyword evidence="4 8" id="KW-0564">Palmitate</keyword>
<dbReference type="HAMAP" id="MF_02204">
    <property type="entry name" value="Pal"/>
    <property type="match status" value="1"/>
</dbReference>
<feature type="signal peptide" evidence="9">
    <location>
        <begin position="1"/>
        <end position="21"/>
    </location>
</feature>
<dbReference type="Gene3D" id="3.30.1330.60">
    <property type="entry name" value="OmpA-like domain"/>
    <property type="match status" value="1"/>
</dbReference>
<dbReference type="Pfam" id="PF00691">
    <property type="entry name" value="OmpA"/>
    <property type="match status" value="1"/>
</dbReference>
<dbReference type="PANTHER" id="PTHR30329:SF21">
    <property type="entry name" value="LIPOPROTEIN YIAD-RELATED"/>
    <property type="match status" value="1"/>
</dbReference>
<proteinExistence type="inferred from homology"/>
<keyword evidence="12" id="KW-1185">Reference proteome</keyword>
<dbReference type="PANTHER" id="PTHR30329">
    <property type="entry name" value="STATOR ELEMENT OF FLAGELLAR MOTOR COMPLEX"/>
    <property type="match status" value="1"/>
</dbReference>
<evidence type="ECO:0000256" key="5">
    <source>
        <dbReference type="ARBA" id="ARBA00023237"/>
    </source>
</evidence>
<evidence type="ECO:0000256" key="9">
    <source>
        <dbReference type="SAM" id="SignalP"/>
    </source>
</evidence>
<dbReference type="OrthoDB" id="9809164at2"/>
<name>A0A1M7TVY4_9RHOB</name>
<reference evidence="11 12" key="1">
    <citation type="submission" date="2016-12" db="EMBL/GenBank/DDBJ databases">
        <authorList>
            <person name="Song W.-J."/>
            <person name="Kurnit D.M."/>
        </authorList>
    </citation>
    <scope>NUCLEOTIDE SEQUENCE [LARGE SCALE GENOMIC DNA]</scope>
    <source>
        <strain evidence="11 12">CGMCC 1.10808</strain>
    </source>
</reference>
<dbReference type="SUPFAM" id="SSF103088">
    <property type="entry name" value="OmpA-like"/>
    <property type="match status" value="1"/>
</dbReference>
<dbReference type="CDD" id="cd07185">
    <property type="entry name" value="OmpA_C-like"/>
    <property type="match status" value="1"/>
</dbReference>
<evidence type="ECO:0000256" key="2">
    <source>
        <dbReference type="ARBA" id="ARBA00022729"/>
    </source>
</evidence>
<dbReference type="InterPro" id="IPR039001">
    <property type="entry name" value="Pal"/>
</dbReference>
<accession>A0A1M7TVY4</accession>
<evidence type="ECO:0000256" key="8">
    <source>
        <dbReference type="HAMAP-Rule" id="MF_02204"/>
    </source>
</evidence>
<evidence type="ECO:0000256" key="3">
    <source>
        <dbReference type="ARBA" id="ARBA00023136"/>
    </source>
</evidence>
<keyword evidence="2 8" id="KW-0732">Signal</keyword>
<dbReference type="InterPro" id="IPR014169">
    <property type="entry name" value="Pal_lipo_C"/>
</dbReference>
<comment type="subunit">
    <text evidence="8">The Tol-Pal system is composed of five core proteins: the inner membrane proteins TolA, TolQ and TolR, the periplasmic protein TolB and the outer membrane protein Pal. They form a network linking the inner and outer membranes and the peptidoglycan layer.</text>
</comment>
<evidence type="ECO:0000256" key="7">
    <source>
        <dbReference type="ARBA" id="ARBA00023306"/>
    </source>
</evidence>
<comment type="subcellular location">
    <subcellularLocation>
        <location evidence="8">Cell outer membrane</location>
        <topology evidence="8">Lipid-anchor</topology>
    </subcellularLocation>
</comment>
<keyword evidence="6 8" id="KW-0449">Lipoprotein</keyword>
<dbReference type="PROSITE" id="PS51123">
    <property type="entry name" value="OMPA_2"/>
    <property type="match status" value="1"/>
</dbReference>
<comment type="function">
    <text evidence="8">Part of the Tol-Pal system, which plays a role in outer membrane invagination during cell division and is important for maintaining outer membrane integrity.</text>
</comment>
<dbReference type="AlphaFoldDB" id="A0A1M7TVY4"/>
<evidence type="ECO:0000256" key="6">
    <source>
        <dbReference type="ARBA" id="ARBA00023288"/>
    </source>
</evidence>
<dbReference type="InterPro" id="IPR006690">
    <property type="entry name" value="OMPA-like_CS"/>
</dbReference>
<dbReference type="PRINTS" id="PR01021">
    <property type="entry name" value="OMPADOMAIN"/>
</dbReference>
<protein>
    <recommendedName>
        <fullName evidence="8">Peptidoglycan-associated lipoprotein</fullName>
        <shortName evidence="8">PAL</shortName>
    </recommendedName>
</protein>
<dbReference type="InterPro" id="IPR050330">
    <property type="entry name" value="Bact_OuterMem_StrucFunc"/>
</dbReference>
<dbReference type="GO" id="GO:0051301">
    <property type="term" value="P:cell division"/>
    <property type="evidence" value="ECO:0007669"/>
    <property type="project" value="UniProtKB-UniRule"/>
</dbReference>
<dbReference type="RefSeq" id="WP_072748177.1">
    <property type="nucleotide sequence ID" value="NZ_FOHL01000001.1"/>
</dbReference>
<evidence type="ECO:0000313" key="11">
    <source>
        <dbReference type="EMBL" id="SHN74813.1"/>
    </source>
</evidence>
<dbReference type="NCBIfam" id="TIGR02802">
    <property type="entry name" value="Pal_lipo"/>
    <property type="match status" value="1"/>
</dbReference>
<evidence type="ECO:0000313" key="12">
    <source>
        <dbReference type="Proteomes" id="UP000184066"/>
    </source>
</evidence>
<dbReference type="InterPro" id="IPR006664">
    <property type="entry name" value="OMP_bac"/>
</dbReference>
<feature type="domain" description="OmpA-like" evidence="10">
    <location>
        <begin position="58"/>
        <end position="174"/>
    </location>
</feature>
<keyword evidence="3 8" id="KW-0472">Membrane</keyword>
<dbReference type="EMBL" id="FRDL01000010">
    <property type="protein sequence ID" value="SHN74813.1"/>
    <property type="molecule type" value="Genomic_DNA"/>
</dbReference>
<gene>
    <name evidence="8" type="primary">pal</name>
    <name evidence="11" type="ORF">SAMN05216200_110110</name>
</gene>
<sequence>MTRFNLVSRLILAATLSAALAACSSDEAARGGADAAAGAGAGAGGATAAGQLDPGSIEYFRTAVGDTVWFDTDSAALSAEAQETLRRQADWLLRNPGINAVIEGHADERGTRDYNLALGARRATAARNFLIGEGVAPERLTTVSYGKERPVALCSDESCWRQNRRAVTVAAGAPLS</sequence>
<dbReference type="GO" id="GO:0009279">
    <property type="term" value="C:cell outer membrane"/>
    <property type="evidence" value="ECO:0007669"/>
    <property type="project" value="UniProtKB-SubCell"/>
</dbReference>
<keyword evidence="1 8" id="KW-0132">Cell division</keyword>
<evidence type="ECO:0000256" key="1">
    <source>
        <dbReference type="ARBA" id="ARBA00022618"/>
    </source>
</evidence>
<dbReference type="PROSITE" id="PS51257">
    <property type="entry name" value="PROKAR_LIPOPROTEIN"/>
    <property type="match status" value="1"/>
</dbReference>
<keyword evidence="5 8" id="KW-0998">Cell outer membrane</keyword>